<organism evidence="1 2">
    <name type="scientific">Pigmentiphaga aceris</name>
    <dbReference type="NCBI Taxonomy" id="1940612"/>
    <lineage>
        <taxon>Bacteria</taxon>
        <taxon>Pseudomonadati</taxon>
        <taxon>Pseudomonadota</taxon>
        <taxon>Betaproteobacteria</taxon>
        <taxon>Burkholderiales</taxon>
        <taxon>Alcaligenaceae</taxon>
        <taxon>Pigmentiphaga</taxon>
    </lineage>
</organism>
<gene>
    <name evidence="1" type="ORF">FXN63_16275</name>
</gene>
<name>A0A5C0AYG0_9BURK</name>
<dbReference type="AlphaFoldDB" id="A0A5C0AYG0"/>
<proteinExistence type="predicted"/>
<keyword evidence="2" id="KW-1185">Reference proteome</keyword>
<dbReference type="EMBL" id="CP043046">
    <property type="protein sequence ID" value="QEI07225.1"/>
    <property type="molecule type" value="Genomic_DNA"/>
</dbReference>
<protein>
    <recommendedName>
        <fullName evidence="3">Flagellar protein FlgN</fullName>
    </recommendedName>
</protein>
<dbReference type="RefSeq" id="WP_148816272.1">
    <property type="nucleotide sequence ID" value="NZ_CP043046.1"/>
</dbReference>
<evidence type="ECO:0008006" key="3">
    <source>
        <dbReference type="Google" id="ProtNLM"/>
    </source>
</evidence>
<dbReference type="KEGG" id="pacr:FXN63_16275"/>
<evidence type="ECO:0000313" key="2">
    <source>
        <dbReference type="Proteomes" id="UP000325161"/>
    </source>
</evidence>
<dbReference type="Proteomes" id="UP000325161">
    <property type="component" value="Chromosome"/>
</dbReference>
<sequence length="112" mass="11825">MQRCDATGAQLTDAMARGDSDLVRSLAGEVAQILLSLQKVLPELAEQLSTADESVRQAWRVRIENTAKPLRVAAALSDIQAHAASSRLAVLARAAGLETTYGPGGQLTLKTV</sequence>
<evidence type="ECO:0000313" key="1">
    <source>
        <dbReference type="EMBL" id="QEI07225.1"/>
    </source>
</evidence>
<accession>A0A5C0AYG0</accession>
<reference evidence="1 2" key="1">
    <citation type="submission" date="2019-08" db="EMBL/GenBank/DDBJ databases">
        <title>Amphibian skin-associated Pigmentiphaga: genome sequence and occurrence across geography and hosts.</title>
        <authorList>
            <person name="Bletz M.C."/>
            <person name="Bunk B."/>
            <person name="Sproeer C."/>
            <person name="Biwer P."/>
            <person name="Reiter S."/>
            <person name="Rabemananjara F.C.E."/>
            <person name="Schulz S."/>
            <person name="Overmann J."/>
            <person name="Vences M."/>
        </authorList>
    </citation>
    <scope>NUCLEOTIDE SEQUENCE [LARGE SCALE GENOMIC DNA]</scope>
    <source>
        <strain evidence="1 2">Mada1488</strain>
    </source>
</reference>